<comment type="similarity">
    <text evidence="1">Belongs to the sulfotransferase 1 family.</text>
</comment>
<dbReference type="InterPro" id="IPR027417">
    <property type="entry name" value="P-loop_NTPase"/>
</dbReference>
<dbReference type="SUPFAM" id="SSF52540">
    <property type="entry name" value="P-loop containing nucleoside triphosphate hydrolases"/>
    <property type="match status" value="1"/>
</dbReference>
<feature type="domain" description="Sulfotransferase" evidence="3">
    <location>
        <begin position="59"/>
        <end position="309"/>
    </location>
</feature>
<name>A0ABY6KKB5_9ARAC</name>
<reference evidence="4 5" key="1">
    <citation type="submission" date="2022-01" db="EMBL/GenBank/DDBJ databases">
        <title>A chromosomal length assembly of Cordylochernes scorpioides.</title>
        <authorList>
            <person name="Zeh D."/>
            <person name="Zeh J."/>
        </authorList>
    </citation>
    <scope>NUCLEOTIDE SEQUENCE [LARGE SCALE GENOMIC DNA]</scope>
    <source>
        <strain evidence="4">IN4F17</strain>
        <tissue evidence="4">Whole Body</tissue>
    </source>
</reference>
<dbReference type="Pfam" id="PF00685">
    <property type="entry name" value="Sulfotransfer_1"/>
    <property type="match status" value="1"/>
</dbReference>
<dbReference type="InterPro" id="IPR000863">
    <property type="entry name" value="Sulfotransferase_dom"/>
</dbReference>
<gene>
    <name evidence="4" type="ORF">LAZ67_6001668</name>
</gene>
<sequence>MLTYASRSKFMEFGYLTIIIMETIVCQKMDTLKEIEGVEFPGAFPNEIIQAALDYQPQPEDVFIMTYPKSGTNLAQYLTHLILNKGQPLSNFHEFENSSICIEKDGTEGIKALKSPRVLKTHIPFSKVPKSENSKYIYVARNPKDVSVSLFHNINALLKTPKTFEEHLPLYIDGKLSYGKHLDHVLEFYQHRNEPNNIFITYEEILEDRKKAVLKLAKFLGKEYETMFEENPEIMENIIKYSSVEESRKVIQLEKIFDAYREKDAAAENPEAEKFVFVRKGIVGDWKNHYNEEQSKMVDKLAKEKLGETELYDYWKSLGIFL</sequence>
<evidence type="ECO:0000256" key="1">
    <source>
        <dbReference type="ARBA" id="ARBA00005771"/>
    </source>
</evidence>
<keyword evidence="2" id="KW-0808">Transferase</keyword>
<evidence type="ECO:0000256" key="2">
    <source>
        <dbReference type="ARBA" id="ARBA00022679"/>
    </source>
</evidence>
<keyword evidence="5" id="KW-1185">Reference proteome</keyword>
<evidence type="ECO:0000259" key="3">
    <source>
        <dbReference type="Pfam" id="PF00685"/>
    </source>
</evidence>
<organism evidence="4 5">
    <name type="scientific">Cordylochernes scorpioides</name>
    <dbReference type="NCBI Taxonomy" id="51811"/>
    <lineage>
        <taxon>Eukaryota</taxon>
        <taxon>Metazoa</taxon>
        <taxon>Ecdysozoa</taxon>
        <taxon>Arthropoda</taxon>
        <taxon>Chelicerata</taxon>
        <taxon>Arachnida</taxon>
        <taxon>Pseudoscorpiones</taxon>
        <taxon>Cheliferoidea</taxon>
        <taxon>Chernetidae</taxon>
        <taxon>Cordylochernes</taxon>
    </lineage>
</organism>
<dbReference type="PANTHER" id="PTHR11783">
    <property type="entry name" value="SULFOTRANSFERASE SULT"/>
    <property type="match status" value="1"/>
</dbReference>
<accession>A0ABY6KKB5</accession>
<protein>
    <recommendedName>
        <fullName evidence="3">Sulfotransferase domain-containing protein</fullName>
    </recommendedName>
</protein>
<evidence type="ECO:0000313" key="4">
    <source>
        <dbReference type="EMBL" id="UYV68919.1"/>
    </source>
</evidence>
<dbReference type="EMBL" id="CP092868">
    <property type="protein sequence ID" value="UYV68919.1"/>
    <property type="molecule type" value="Genomic_DNA"/>
</dbReference>
<proteinExistence type="inferred from homology"/>
<evidence type="ECO:0000313" key="5">
    <source>
        <dbReference type="Proteomes" id="UP001235939"/>
    </source>
</evidence>
<dbReference type="Proteomes" id="UP001235939">
    <property type="component" value="Chromosome 06"/>
</dbReference>
<dbReference type="Gene3D" id="3.40.50.300">
    <property type="entry name" value="P-loop containing nucleotide triphosphate hydrolases"/>
    <property type="match status" value="1"/>
</dbReference>